<dbReference type="EMBL" id="MLBF01000034">
    <property type="protein sequence ID" value="OLN29271.1"/>
    <property type="molecule type" value="Genomic_DNA"/>
</dbReference>
<dbReference type="Proteomes" id="UP000186102">
    <property type="component" value="Unassembled WGS sequence"/>
</dbReference>
<organism evidence="1 2">
    <name type="scientific">Desulfosporosinus metallidurans</name>
    <dbReference type="NCBI Taxonomy" id="1888891"/>
    <lineage>
        <taxon>Bacteria</taxon>
        <taxon>Bacillati</taxon>
        <taxon>Bacillota</taxon>
        <taxon>Clostridia</taxon>
        <taxon>Eubacteriales</taxon>
        <taxon>Desulfitobacteriaceae</taxon>
        <taxon>Desulfosporosinus</taxon>
    </lineage>
</organism>
<evidence type="ECO:0000313" key="2">
    <source>
        <dbReference type="Proteomes" id="UP000186102"/>
    </source>
</evidence>
<accession>A0A1Q8QPJ5</accession>
<protein>
    <submittedName>
        <fullName evidence="1">Uncharacterized protein</fullName>
    </submittedName>
</protein>
<dbReference type="AlphaFoldDB" id="A0A1Q8QPJ5"/>
<dbReference type="STRING" id="1888891.DSOL_3608"/>
<sequence>MLLQPMILGCGLDRDLGYEAVPRVKSRFYEFLIEICRGKFVGLCIIVV</sequence>
<evidence type="ECO:0000313" key="1">
    <source>
        <dbReference type="EMBL" id="OLN29271.1"/>
    </source>
</evidence>
<name>A0A1Q8QPJ5_9FIRM</name>
<comment type="caution">
    <text evidence="1">The sequence shown here is derived from an EMBL/GenBank/DDBJ whole genome shotgun (WGS) entry which is preliminary data.</text>
</comment>
<gene>
    <name evidence="1" type="ORF">DSOL_3608</name>
</gene>
<keyword evidence="2" id="KW-1185">Reference proteome</keyword>
<reference evidence="1 2" key="1">
    <citation type="submission" date="2016-09" db="EMBL/GenBank/DDBJ databases">
        <title>Complete genome of Desulfosporosinus sp. OL.</title>
        <authorList>
            <person name="Mardanov A."/>
            <person name="Beletsky A."/>
            <person name="Panova A."/>
            <person name="Karnachuk O."/>
            <person name="Ravin N."/>
        </authorList>
    </citation>
    <scope>NUCLEOTIDE SEQUENCE [LARGE SCALE GENOMIC DNA]</scope>
    <source>
        <strain evidence="1 2">OL</strain>
    </source>
</reference>
<proteinExistence type="predicted"/>